<dbReference type="InterPro" id="IPR012349">
    <property type="entry name" value="Split_barrel_FMN-bd"/>
</dbReference>
<sequence>MQLPRSLARFNKNVSNRLQKNWAWVIPPWAIVVHRGRRSGRPYRTPVFAWKSRGRIVIALYYGTRSDWVRNVVHQEAASIQRLGHTRAMLAPHIVDPADTDELGPVVRLLIRPAEQALVADLVKPGSSSHSEGNSPW</sequence>
<dbReference type="Gene3D" id="2.30.110.10">
    <property type="entry name" value="Electron Transport, Fmn-binding Protein, Chain A"/>
    <property type="match status" value="1"/>
</dbReference>
<evidence type="ECO:0000313" key="1">
    <source>
        <dbReference type="EMBL" id="KZM75700.1"/>
    </source>
</evidence>
<dbReference type="RefSeq" id="WP_067583555.1">
    <property type="nucleotide sequence ID" value="NZ_JABMCZ010000001.1"/>
</dbReference>
<dbReference type="Proteomes" id="UP000076512">
    <property type="component" value="Unassembled WGS sequence"/>
</dbReference>
<dbReference type="OrthoDB" id="3778270at2"/>
<dbReference type="NCBIfam" id="TIGR00026">
    <property type="entry name" value="hi_GC_TIGR00026"/>
    <property type="match status" value="1"/>
</dbReference>
<gene>
    <name evidence="1" type="ORF">AWN90_20355</name>
</gene>
<comment type="caution">
    <text evidence="1">The sequence shown here is derived from an EMBL/GenBank/DDBJ whole genome shotgun (WGS) entry which is preliminary data.</text>
</comment>
<evidence type="ECO:0000313" key="2">
    <source>
        <dbReference type="Proteomes" id="UP000076512"/>
    </source>
</evidence>
<name>A0A164PKT2_9NOCA</name>
<organism evidence="1 2">
    <name type="scientific">Nocardia terpenica</name>
    <dbReference type="NCBI Taxonomy" id="455432"/>
    <lineage>
        <taxon>Bacteria</taxon>
        <taxon>Bacillati</taxon>
        <taxon>Actinomycetota</taxon>
        <taxon>Actinomycetes</taxon>
        <taxon>Mycobacteriales</taxon>
        <taxon>Nocardiaceae</taxon>
        <taxon>Nocardia</taxon>
    </lineage>
</organism>
<proteinExistence type="predicted"/>
<protein>
    <recommendedName>
        <fullName evidence="3">Nitroreductase family deazaflavin-dependent oxidoreductase</fullName>
    </recommendedName>
</protein>
<evidence type="ECO:0008006" key="3">
    <source>
        <dbReference type="Google" id="ProtNLM"/>
    </source>
</evidence>
<dbReference type="EMBL" id="LWGR01000003">
    <property type="protein sequence ID" value="KZM75700.1"/>
    <property type="molecule type" value="Genomic_DNA"/>
</dbReference>
<dbReference type="InterPro" id="IPR004378">
    <property type="entry name" value="F420H2_quin_Rdtase"/>
</dbReference>
<keyword evidence="2" id="KW-1185">Reference proteome</keyword>
<dbReference type="STRING" id="455432.AWN90_20355"/>
<accession>A0A164PKT2</accession>
<dbReference type="GO" id="GO:0016491">
    <property type="term" value="F:oxidoreductase activity"/>
    <property type="evidence" value="ECO:0007669"/>
    <property type="project" value="InterPro"/>
</dbReference>
<dbReference type="AlphaFoldDB" id="A0A164PKT2"/>
<dbReference type="Pfam" id="PF04075">
    <property type="entry name" value="F420H2_quin_red"/>
    <property type="match status" value="1"/>
</dbReference>
<reference evidence="1 2" key="1">
    <citation type="submission" date="2016-04" db="EMBL/GenBank/DDBJ databases">
        <authorList>
            <person name="Evans L.H."/>
            <person name="Alamgir A."/>
            <person name="Owens N."/>
            <person name="Weber N.D."/>
            <person name="Virtaneva K."/>
            <person name="Barbian K."/>
            <person name="Babar A."/>
            <person name="Rosenke K."/>
        </authorList>
    </citation>
    <scope>NUCLEOTIDE SEQUENCE [LARGE SCALE GENOMIC DNA]</scope>
    <source>
        <strain evidence="1 2">IFM 0406</strain>
    </source>
</reference>